<feature type="chain" id="PRO_5046246551" evidence="1">
    <location>
        <begin position="36"/>
        <end position="142"/>
    </location>
</feature>
<dbReference type="Pfam" id="PF16986">
    <property type="entry name" value="CzcE"/>
    <property type="match status" value="1"/>
</dbReference>
<evidence type="ECO:0000313" key="2">
    <source>
        <dbReference type="EMBL" id="NMG44589.1"/>
    </source>
</evidence>
<reference evidence="2 3" key="1">
    <citation type="submission" date="2019-12" db="EMBL/GenBank/DDBJ databases">
        <title>Comparative genomics gives insights into the taxonomy of the Azoarcus-Aromatoleum group and reveals separate origins of nif in the plant-associated Azoarcus and non-plant-associated Aromatoleum sub-groups.</title>
        <authorList>
            <person name="Lafos M."/>
            <person name="Maluk M."/>
            <person name="Batista M."/>
            <person name="Junghare M."/>
            <person name="Carmona M."/>
            <person name="Faoro H."/>
            <person name="Cruz L.M."/>
            <person name="Battistoni F."/>
            <person name="De Souza E."/>
            <person name="Pedrosa F."/>
            <person name="Chen W.-M."/>
            <person name="Poole P.S."/>
            <person name="Dixon R.A."/>
            <person name="James E.K."/>
        </authorList>
    </citation>
    <scope>NUCLEOTIDE SEQUENCE [LARGE SCALE GENOMIC DNA]</scope>
    <source>
        <strain evidence="2 3">Td21</strain>
    </source>
</reference>
<sequence length="142" mass="15391">MTSRTGTLRRARTYRRPARIAVATLILAATAGASAHTDYSENGSTHWLEHVQASPNPASERQLAPYGHAAPAAAPGRVIVVGKDTRYLNVEQLETVAIRSGDQTVNWTFDTMPRRSFPLSKIIPGTDGVTVYVAESPLYSGR</sequence>
<keyword evidence="3" id="KW-1185">Reference proteome</keyword>
<comment type="caution">
    <text evidence="2">The sequence shown here is derived from an EMBL/GenBank/DDBJ whole genome shotgun (WGS) entry which is preliminary data.</text>
</comment>
<evidence type="ECO:0000313" key="3">
    <source>
        <dbReference type="Proteomes" id="UP000623795"/>
    </source>
</evidence>
<proteinExistence type="predicted"/>
<dbReference type="RefSeq" id="WP_169256446.1">
    <property type="nucleotide sequence ID" value="NZ_WTVN01000018.1"/>
</dbReference>
<organism evidence="2 3">
    <name type="scientific">Aromatoleum toluvorans</name>
    <dbReference type="NCBI Taxonomy" id="92002"/>
    <lineage>
        <taxon>Bacteria</taxon>
        <taxon>Pseudomonadati</taxon>
        <taxon>Pseudomonadota</taxon>
        <taxon>Betaproteobacteria</taxon>
        <taxon>Rhodocyclales</taxon>
        <taxon>Rhodocyclaceae</taxon>
        <taxon>Aromatoleum</taxon>
    </lineage>
</organism>
<dbReference type="InterPro" id="IPR031560">
    <property type="entry name" value="CzcE"/>
</dbReference>
<keyword evidence="1" id="KW-0732">Signal</keyword>
<dbReference type="EMBL" id="WTVN01000018">
    <property type="protein sequence ID" value="NMG44589.1"/>
    <property type="molecule type" value="Genomic_DNA"/>
</dbReference>
<protein>
    <submittedName>
        <fullName evidence="2">CzcE family metal-binding protein</fullName>
    </submittedName>
</protein>
<dbReference type="Gene3D" id="2.60.40.2280">
    <property type="entry name" value="Heavy-metal resistance protein CzcE"/>
    <property type="match status" value="1"/>
</dbReference>
<name>A0ABX1Q248_9RHOO</name>
<evidence type="ECO:0000256" key="1">
    <source>
        <dbReference type="SAM" id="SignalP"/>
    </source>
</evidence>
<accession>A0ABX1Q248</accession>
<dbReference type="InterPro" id="IPR038674">
    <property type="entry name" value="CzcE_sf"/>
</dbReference>
<gene>
    <name evidence="2" type="ORF">GPA22_12720</name>
</gene>
<dbReference type="Proteomes" id="UP000623795">
    <property type="component" value="Unassembled WGS sequence"/>
</dbReference>
<feature type="signal peptide" evidence="1">
    <location>
        <begin position="1"/>
        <end position="35"/>
    </location>
</feature>